<evidence type="ECO:0000313" key="3">
    <source>
        <dbReference type="Proteomes" id="UP000034228"/>
    </source>
</evidence>
<dbReference type="STRING" id="336831.WG68_13800"/>
<sequence length="119" mass="13178">MHAISRYCALATVLACITFTAQAEQAATLLQAAHVCTDESETQRLAINEQLREMAKALAEFKPTTFCFIMQPSIAIVLLEQGESYVKFSHDTKIMYTFPEYVHADNDANVFAGLADNTP</sequence>
<dbReference type="AlphaFoldDB" id="A0A0M2V3E1"/>
<reference evidence="2 3" key="1">
    <citation type="submission" date="2015-03" db="EMBL/GenBank/DDBJ databases">
        <title>Draft genome sequences of two protease-producing strains of Arsukibacterium isolated from two cold and alkaline environments.</title>
        <authorList>
            <person name="Lylloff J.E."/>
            <person name="Skov L.B."/>
            <person name="Jepsen M."/>
            <person name="Hallin P.F."/>
            <person name="Sorensen S.J."/>
            <person name="Stougaard P."/>
            <person name="Glaring M.A."/>
        </authorList>
    </citation>
    <scope>NUCLEOTIDE SEQUENCE [LARGE SCALE GENOMIC DNA]</scope>
    <source>
        <strain evidence="2 3">GCM72</strain>
    </source>
</reference>
<dbReference type="Proteomes" id="UP000034228">
    <property type="component" value="Unassembled WGS sequence"/>
</dbReference>
<keyword evidence="1" id="KW-0732">Signal</keyword>
<feature type="signal peptide" evidence="1">
    <location>
        <begin position="1"/>
        <end position="23"/>
    </location>
</feature>
<accession>A0A0M2V3E1</accession>
<name>A0A0M2V3E1_9GAMM</name>
<dbReference type="PATRIC" id="fig|336831.14.peg.3530"/>
<evidence type="ECO:0000313" key="2">
    <source>
        <dbReference type="EMBL" id="KKO44929.1"/>
    </source>
</evidence>
<evidence type="ECO:0000256" key="1">
    <source>
        <dbReference type="SAM" id="SignalP"/>
    </source>
</evidence>
<organism evidence="2 3">
    <name type="scientific">Arsukibacterium ikkense</name>
    <dbReference type="NCBI Taxonomy" id="336831"/>
    <lineage>
        <taxon>Bacteria</taxon>
        <taxon>Pseudomonadati</taxon>
        <taxon>Pseudomonadota</taxon>
        <taxon>Gammaproteobacteria</taxon>
        <taxon>Chromatiales</taxon>
        <taxon>Chromatiaceae</taxon>
        <taxon>Arsukibacterium</taxon>
    </lineage>
</organism>
<protein>
    <submittedName>
        <fullName evidence="2">Uncharacterized protein</fullName>
    </submittedName>
</protein>
<keyword evidence="3" id="KW-1185">Reference proteome</keyword>
<gene>
    <name evidence="2" type="ORF">WG68_13800</name>
</gene>
<comment type="caution">
    <text evidence="2">The sequence shown here is derived from an EMBL/GenBank/DDBJ whole genome shotgun (WGS) entry which is preliminary data.</text>
</comment>
<proteinExistence type="predicted"/>
<dbReference type="EMBL" id="LAHO01000013">
    <property type="protein sequence ID" value="KKO44929.1"/>
    <property type="molecule type" value="Genomic_DNA"/>
</dbReference>
<feature type="chain" id="PRO_5005644222" evidence="1">
    <location>
        <begin position="24"/>
        <end position="119"/>
    </location>
</feature>